<dbReference type="GeneID" id="89972359"/>
<proteinExistence type="predicted"/>
<evidence type="ECO:0000256" key="1">
    <source>
        <dbReference type="SAM" id="MobiDB-lite"/>
    </source>
</evidence>
<protein>
    <submittedName>
        <fullName evidence="2">Uncharacterized protein</fullName>
    </submittedName>
</protein>
<dbReference type="AlphaFoldDB" id="A0AAV9N5I3"/>
<keyword evidence="3" id="KW-1185">Reference proteome</keyword>
<accession>A0AAV9N5I3</accession>
<comment type="caution">
    <text evidence="2">The sequence shown here is derived from an EMBL/GenBank/DDBJ whole genome shotgun (WGS) entry which is preliminary data.</text>
</comment>
<organism evidence="2 3">
    <name type="scientific">Exophiala bonariae</name>
    <dbReference type="NCBI Taxonomy" id="1690606"/>
    <lineage>
        <taxon>Eukaryota</taxon>
        <taxon>Fungi</taxon>
        <taxon>Dikarya</taxon>
        <taxon>Ascomycota</taxon>
        <taxon>Pezizomycotina</taxon>
        <taxon>Eurotiomycetes</taxon>
        <taxon>Chaetothyriomycetidae</taxon>
        <taxon>Chaetothyriales</taxon>
        <taxon>Herpotrichiellaceae</taxon>
        <taxon>Exophiala</taxon>
    </lineage>
</organism>
<gene>
    <name evidence="2" type="ORF">LTR84_004180</name>
</gene>
<dbReference type="Proteomes" id="UP001358417">
    <property type="component" value="Unassembled WGS sequence"/>
</dbReference>
<reference evidence="2 3" key="1">
    <citation type="submission" date="2023-08" db="EMBL/GenBank/DDBJ databases">
        <title>Black Yeasts Isolated from many extreme environments.</title>
        <authorList>
            <person name="Coleine C."/>
            <person name="Stajich J.E."/>
            <person name="Selbmann L."/>
        </authorList>
    </citation>
    <scope>NUCLEOTIDE SEQUENCE [LARGE SCALE GENOMIC DNA]</scope>
    <source>
        <strain evidence="2 3">CCFEE 5792</strain>
    </source>
</reference>
<feature type="compositionally biased region" description="Low complexity" evidence="1">
    <location>
        <begin position="10"/>
        <end position="20"/>
    </location>
</feature>
<dbReference type="RefSeq" id="XP_064704870.1">
    <property type="nucleotide sequence ID" value="XM_064847758.1"/>
</dbReference>
<feature type="region of interest" description="Disordered" evidence="1">
    <location>
        <begin position="1"/>
        <end position="20"/>
    </location>
</feature>
<name>A0AAV9N5I3_9EURO</name>
<sequence>MAGKHHRGRSTTTKEATAAKSSINEVPIFDPVWFSGDPDMEIDTREAIEPPRKMGSYPPYLQARLGKSKIMGLVKGSICQRIMRLYTQEDLDMVEISKALGTSKVDGGLQAADVESIILACEAFGLGSESPLEAEYWENTSIEGWWERSYCEELSRNEPIGPEVAGYDCEQGWWANKSDAKNRDWDWFAETPEIGPGKRPEPR</sequence>
<dbReference type="EMBL" id="JAVRRD010000018">
    <property type="protein sequence ID" value="KAK5050060.1"/>
    <property type="molecule type" value="Genomic_DNA"/>
</dbReference>
<evidence type="ECO:0000313" key="3">
    <source>
        <dbReference type="Proteomes" id="UP001358417"/>
    </source>
</evidence>
<evidence type="ECO:0000313" key="2">
    <source>
        <dbReference type="EMBL" id="KAK5050060.1"/>
    </source>
</evidence>